<feature type="non-terminal residue" evidence="2">
    <location>
        <position position="96"/>
    </location>
</feature>
<evidence type="ECO:0000313" key="3">
    <source>
        <dbReference type="Proteomes" id="UP001432027"/>
    </source>
</evidence>
<organism evidence="2 3">
    <name type="scientific">Pristionchus entomophagus</name>
    <dbReference type="NCBI Taxonomy" id="358040"/>
    <lineage>
        <taxon>Eukaryota</taxon>
        <taxon>Metazoa</taxon>
        <taxon>Ecdysozoa</taxon>
        <taxon>Nematoda</taxon>
        <taxon>Chromadorea</taxon>
        <taxon>Rhabditida</taxon>
        <taxon>Rhabditina</taxon>
        <taxon>Diplogasteromorpha</taxon>
        <taxon>Diplogasteroidea</taxon>
        <taxon>Neodiplogasteridae</taxon>
        <taxon>Pristionchus</taxon>
    </lineage>
</organism>
<feature type="non-terminal residue" evidence="2">
    <location>
        <position position="1"/>
    </location>
</feature>
<evidence type="ECO:0000256" key="1">
    <source>
        <dbReference type="SAM" id="MobiDB-lite"/>
    </source>
</evidence>
<dbReference type="AlphaFoldDB" id="A0AAV5SBV4"/>
<accession>A0AAV5SBV4</accession>
<sequence length="96" mass="10561">SRSERSFGIGNAKKMKHRPTSLCENSDAELEKHTAGHALQNSEECFASDCETSHLNVQTHSATQPLIEQVVVYFVPSDLLVHSDRQFPCSGGLYVG</sequence>
<dbReference type="Proteomes" id="UP001432027">
    <property type="component" value="Unassembled WGS sequence"/>
</dbReference>
<gene>
    <name evidence="2" type="ORF">PENTCL1PPCAC_2951</name>
</gene>
<reference evidence="2" key="1">
    <citation type="submission" date="2023-10" db="EMBL/GenBank/DDBJ databases">
        <title>Genome assembly of Pristionchus species.</title>
        <authorList>
            <person name="Yoshida K."/>
            <person name="Sommer R.J."/>
        </authorList>
    </citation>
    <scope>NUCLEOTIDE SEQUENCE</scope>
    <source>
        <strain evidence="2">RS0144</strain>
    </source>
</reference>
<comment type="caution">
    <text evidence="2">The sequence shown here is derived from an EMBL/GenBank/DDBJ whole genome shotgun (WGS) entry which is preliminary data.</text>
</comment>
<feature type="region of interest" description="Disordered" evidence="1">
    <location>
        <begin position="1"/>
        <end position="29"/>
    </location>
</feature>
<name>A0AAV5SBV4_9BILA</name>
<evidence type="ECO:0000313" key="2">
    <source>
        <dbReference type="EMBL" id="GMS80776.1"/>
    </source>
</evidence>
<keyword evidence="3" id="KW-1185">Reference proteome</keyword>
<proteinExistence type="predicted"/>
<dbReference type="EMBL" id="BTSX01000001">
    <property type="protein sequence ID" value="GMS80776.1"/>
    <property type="molecule type" value="Genomic_DNA"/>
</dbReference>
<protein>
    <submittedName>
        <fullName evidence="2">Uncharacterized protein</fullName>
    </submittedName>
</protein>